<evidence type="ECO:0000313" key="4">
    <source>
        <dbReference type="Proteomes" id="UP000823638"/>
    </source>
</evidence>
<dbReference type="InterPro" id="IPR028348">
    <property type="entry name" value="FAD-binding_protein"/>
</dbReference>
<evidence type="ECO:0000313" key="3">
    <source>
        <dbReference type="EMBL" id="MBO8457649.1"/>
    </source>
</evidence>
<dbReference type="EMBL" id="JADIMM010000071">
    <property type="protein sequence ID" value="MBO8457649.1"/>
    <property type="molecule type" value="Genomic_DNA"/>
</dbReference>
<reference evidence="3" key="2">
    <citation type="journal article" date="2021" name="PeerJ">
        <title>Extensive microbial diversity within the chicken gut microbiome revealed by metagenomics and culture.</title>
        <authorList>
            <person name="Gilroy R."/>
            <person name="Ravi A."/>
            <person name="Getino M."/>
            <person name="Pursley I."/>
            <person name="Horton D.L."/>
            <person name="Alikhan N.F."/>
            <person name="Baker D."/>
            <person name="Gharbi K."/>
            <person name="Hall N."/>
            <person name="Watson M."/>
            <person name="Adriaenssens E.M."/>
            <person name="Foster-Nyarko E."/>
            <person name="Jarju S."/>
            <person name="Secka A."/>
            <person name="Antonio M."/>
            <person name="Oren A."/>
            <person name="Chaudhuri R.R."/>
            <person name="La Ragione R."/>
            <person name="Hildebrand F."/>
            <person name="Pallen M.J."/>
        </authorList>
    </citation>
    <scope>NUCLEOTIDE SEQUENCE</scope>
    <source>
        <strain evidence="3">10532</strain>
    </source>
</reference>
<organism evidence="3 4">
    <name type="scientific">Candidatus Gallitreponema excrementavium</name>
    <dbReference type="NCBI Taxonomy" id="2840840"/>
    <lineage>
        <taxon>Bacteria</taxon>
        <taxon>Pseudomonadati</taxon>
        <taxon>Spirochaetota</taxon>
        <taxon>Spirochaetia</taxon>
        <taxon>Spirochaetales</taxon>
        <taxon>Candidatus Gallitreponema</taxon>
    </lineage>
</organism>
<accession>A0A9D9HP70</accession>
<dbReference type="PANTHER" id="PTHR42842:SF3">
    <property type="entry name" value="FAD_NAD(P)-BINDING OXIDOREDUCTASE FAMILY PROTEIN"/>
    <property type="match status" value="1"/>
</dbReference>
<evidence type="ECO:0000259" key="1">
    <source>
        <dbReference type="Pfam" id="PF01494"/>
    </source>
</evidence>
<dbReference type="InterPro" id="IPR002938">
    <property type="entry name" value="FAD-bd"/>
</dbReference>
<dbReference type="AlphaFoldDB" id="A0A9D9HP70"/>
<proteinExistence type="predicted"/>
<dbReference type="Pfam" id="PF21688">
    <property type="entry name" value="FAD-depend_C"/>
    <property type="match status" value="1"/>
</dbReference>
<evidence type="ECO:0000259" key="2">
    <source>
        <dbReference type="Pfam" id="PF21688"/>
    </source>
</evidence>
<feature type="domain" description="FAD-binding" evidence="1">
    <location>
        <begin position="90"/>
        <end position="124"/>
    </location>
</feature>
<comment type="caution">
    <text evidence="3">The sequence shown here is derived from an EMBL/GenBank/DDBJ whole genome shotgun (WGS) entry which is preliminary data.</text>
</comment>
<dbReference type="InterPro" id="IPR049516">
    <property type="entry name" value="FAD-depend_C"/>
</dbReference>
<dbReference type="GO" id="GO:0071949">
    <property type="term" value="F:FAD binding"/>
    <property type="evidence" value="ECO:0007669"/>
    <property type="project" value="InterPro"/>
</dbReference>
<dbReference type="Proteomes" id="UP000823638">
    <property type="component" value="Unassembled WGS sequence"/>
</dbReference>
<feature type="domain" description="FAD-dependent protein C-terminal" evidence="2">
    <location>
        <begin position="286"/>
        <end position="478"/>
    </location>
</feature>
<dbReference type="Gene3D" id="3.50.50.60">
    <property type="entry name" value="FAD/NAD(P)-binding domain"/>
    <property type="match status" value="2"/>
</dbReference>
<dbReference type="Pfam" id="PF01494">
    <property type="entry name" value="FAD_binding_3"/>
    <property type="match status" value="1"/>
</dbReference>
<name>A0A9D9HP70_9SPIR</name>
<dbReference type="PANTHER" id="PTHR42842">
    <property type="entry name" value="FAD/NAD(P)-BINDING OXIDOREDUCTASE"/>
    <property type="match status" value="1"/>
</dbReference>
<dbReference type="SUPFAM" id="SSF51905">
    <property type="entry name" value="FAD/NAD(P)-binding domain"/>
    <property type="match status" value="1"/>
</dbReference>
<dbReference type="InterPro" id="IPR036188">
    <property type="entry name" value="FAD/NAD-bd_sf"/>
</dbReference>
<sequence length="535" mass="58742">MIFEISVFLTPEEEKSGDSVDKIILREIRKNHKDIQKKDYSATLIKRSVDARRKNIRIFHKYQIRTGTDKNQNNYFKPSWQKTGGKGPVVHIAGAGPAGLFCALELLEKGIKPVIIEQGTDPSERKIHIAGISRTGTINPNSNFCFGLGGAGTFSDGKLFTRSGKRGNIQKVLEILNFHGAQNSILTASHPHIGTDILPGVITGIKETILKHGGEFLLNTELEDFSISEKNGRKFLEEITIKDLKTGEEKTVKSGNLVLATGHSRESIYTLMLEKGGKEALEAKGFACGARIEHPRELIDRIQFHNNPPKGFSGAEYRLTTQVEGRGVYSFCMCPGGVVVPSASSNGEIVVNGMSPSSRNSPWSNSALVVEIRPQDYQDSGENPLSGLFFRKSIEKRAFQETQCQKAPAQRVTDFLKGALSKTLPKSSYTPGLFSSDLNTWLPEIISRRLKTALYDFDRKMQGFITEEAVLIAPETRTSTPVRIIRDGETRESLVRGIYPAGEGSGYAGGIVSSALDGINTAIVLAQKIRSITTQ</sequence>
<gene>
    <name evidence="3" type="ORF">IAA81_05410</name>
</gene>
<reference evidence="3" key="1">
    <citation type="submission" date="2020-10" db="EMBL/GenBank/DDBJ databases">
        <authorList>
            <person name="Gilroy R."/>
        </authorList>
    </citation>
    <scope>NUCLEOTIDE SEQUENCE</scope>
    <source>
        <strain evidence="3">10532</strain>
    </source>
</reference>
<protein>
    <submittedName>
        <fullName evidence="3">NAD(P)/FAD-dependent oxidoreductase</fullName>
    </submittedName>
</protein>
<dbReference type="PIRSF" id="PIRSF038984">
    <property type="entry name" value="FAD_binding_protein"/>
    <property type="match status" value="1"/>
</dbReference>